<dbReference type="PANTHER" id="PTHR42905">
    <property type="entry name" value="PHOSPHOENOLPYRUVATE CARBOXYLASE"/>
    <property type="match status" value="1"/>
</dbReference>
<dbReference type="GO" id="GO:0008168">
    <property type="term" value="F:methyltransferase activity"/>
    <property type="evidence" value="ECO:0007669"/>
    <property type="project" value="UniProtKB-KW"/>
</dbReference>
<dbReference type="PATRIC" id="fig|68170.10.peg.8827"/>
<dbReference type="EMBL" id="JYJG01000300">
    <property type="protein sequence ID" value="KJK43251.1"/>
    <property type="molecule type" value="Genomic_DNA"/>
</dbReference>
<dbReference type="STRING" id="68170.GCA_000974445_04978"/>
<dbReference type="Proteomes" id="UP000033393">
    <property type="component" value="Unassembled WGS sequence"/>
</dbReference>
<dbReference type="Gene3D" id="6.10.250.2750">
    <property type="match status" value="1"/>
</dbReference>
<evidence type="ECO:0000313" key="1">
    <source>
        <dbReference type="EMBL" id="KJK43251.1"/>
    </source>
</evidence>
<sequence length="284" mass="29293">MSETRRFLSVSADITQGMTSSAARTQLFHALHQPGPLALPNAWDVASALVVEAAGAKAVATTSAGVAWSLGAADGDRLARDRAVDLVARIVKAVEIPVSADIETGFGDTADDVAETVREIVHAGASGVNIEDGLGAGVRDIAEQKERYAAAREAGKDLYINARIDTFLRQVGDPADRIERTLERAAAFLEAGASGIFVPGVTDLETVTELAKGIAAPLNLLVGPGAPAVDELAKAGVARVSLGSAVAEAAYALAKRAAEELLTLGTYSSVEGGIEYGELNALFK</sequence>
<accession>A0A0F0GL05</accession>
<keyword evidence="1" id="KW-0489">Methyltransferase</keyword>
<dbReference type="AlphaFoldDB" id="A0A0F0GL05"/>
<dbReference type="GO" id="GO:0032259">
    <property type="term" value="P:methylation"/>
    <property type="evidence" value="ECO:0007669"/>
    <property type="project" value="UniProtKB-KW"/>
</dbReference>
<evidence type="ECO:0000313" key="2">
    <source>
        <dbReference type="Proteomes" id="UP000033393"/>
    </source>
</evidence>
<dbReference type="InterPro" id="IPR015813">
    <property type="entry name" value="Pyrv/PenolPyrv_kinase-like_dom"/>
</dbReference>
<dbReference type="CDD" id="cd00377">
    <property type="entry name" value="ICL_PEPM"/>
    <property type="match status" value="1"/>
</dbReference>
<gene>
    <name evidence="1" type="ORF">UK23_34155</name>
</gene>
<dbReference type="PANTHER" id="PTHR42905:SF16">
    <property type="entry name" value="CARBOXYPHOSPHONOENOLPYRUVATE PHOSPHONOMUTASE-LIKE PROTEIN (AFU_ORTHOLOGUE AFUA_5G07230)"/>
    <property type="match status" value="1"/>
</dbReference>
<dbReference type="InterPro" id="IPR040442">
    <property type="entry name" value="Pyrv_kinase-like_dom_sf"/>
</dbReference>
<dbReference type="SUPFAM" id="SSF51621">
    <property type="entry name" value="Phosphoenolpyruvate/pyruvate domain"/>
    <property type="match status" value="1"/>
</dbReference>
<dbReference type="Gene3D" id="3.20.20.60">
    <property type="entry name" value="Phosphoenolpyruvate-binding domains"/>
    <property type="match status" value="1"/>
</dbReference>
<keyword evidence="1" id="KW-0808">Transferase</keyword>
<reference evidence="1 2" key="1">
    <citation type="submission" date="2015-02" db="EMBL/GenBank/DDBJ databases">
        <authorList>
            <person name="Ju K.-S."/>
            <person name="Doroghazi J.R."/>
            <person name="Metcalf W."/>
        </authorList>
    </citation>
    <scope>NUCLEOTIDE SEQUENCE [LARGE SCALE GENOMIC DNA]</scope>
    <source>
        <strain evidence="1 2">NRRL B-16140</strain>
    </source>
</reference>
<protein>
    <submittedName>
        <fullName evidence="1">3-methyl-2-oxobutanoate hydroxymethyltransferase</fullName>
    </submittedName>
</protein>
<name>A0A0F0GL05_LENAE</name>
<dbReference type="Pfam" id="PF13714">
    <property type="entry name" value="PEP_mutase"/>
    <property type="match status" value="1"/>
</dbReference>
<keyword evidence="2" id="KW-1185">Reference proteome</keyword>
<dbReference type="InterPro" id="IPR039556">
    <property type="entry name" value="ICL/PEPM"/>
</dbReference>
<proteinExistence type="predicted"/>
<comment type="caution">
    <text evidence="1">The sequence shown here is derived from an EMBL/GenBank/DDBJ whole genome shotgun (WGS) entry which is preliminary data.</text>
</comment>
<organism evidence="1 2">
    <name type="scientific">Lentzea aerocolonigenes</name>
    <name type="common">Lechevalieria aerocolonigenes</name>
    <name type="synonym">Saccharothrix aerocolonigenes</name>
    <dbReference type="NCBI Taxonomy" id="68170"/>
    <lineage>
        <taxon>Bacteria</taxon>
        <taxon>Bacillati</taxon>
        <taxon>Actinomycetota</taxon>
        <taxon>Actinomycetes</taxon>
        <taxon>Pseudonocardiales</taxon>
        <taxon>Pseudonocardiaceae</taxon>
        <taxon>Lentzea</taxon>
    </lineage>
</organism>